<sequence length="58" mass="6312">MLTFIFAAGYLFTVYLLLALAKKAGKNNPPRNLPPSNPGENQQDVSLTPHVSEVVNSQ</sequence>
<reference evidence="2 3" key="1">
    <citation type="journal article" date="2023" name="J. Phycol.">
        <title>Chrysosporum ovalisporum is synonymous with the true-branching cyanobacterium Umezakia natans (Nostocales/Aphanizomenonaceae).</title>
        <authorList>
            <person name="McGregor G.B."/>
            <person name="Sendall B.C."/>
            <person name="Niiyama Y."/>
            <person name="Tuji A."/>
            <person name="Willis A."/>
        </authorList>
    </citation>
    <scope>NUCLEOTIDE SEQUENCE [LARGE SCALE GENOMIC DNA]</scope>
    <source>
        <strain evidence="2 3">ANA360D</strain>
    </source>
</reference>
<accession>A0AA43GRN4</accession>
<dbReference type="EMBL" id="JANQDH010000051">
    <property type="protein sequence ID" value="MDH6060473.1"/>
    <property type="molecule type" value="Genomic_DNA"/>
</dbReference>
<dbReference type="RefSeq" id="WP_280654471.1">
    <property type="nucleotide sequence ID" value="NZ_JANQDH010000051.1"/>
</dbReference>
<evidence type="ECO:0000313" key="2">
    <source>
        <dbReference type="EMBL" id="MDH6060473.1"/>
    </source>
</evidence>
<dbReference type="AlphaFoldDB" id="A0AA43GRN4"/>
<comment type="caution">
    <text evidence="2">The sequence shown here is derived from an EMBL/GenBank/DDBJ whole genome shotgun (WGS) entry which is preliminary data.</text>
</comment>
<evidence type="ECO:0000256" key="1">
    <source>
        <dbReference type="SAM" id="MobiDB-lite"/>
    </source>
</evidence>
<evidence type="ECO:0000313" key="3">
    <source>
        <dbReference type="Proteomes" id="UP001159387"/>
    </source>
</evidence>
<proteinExistence type="predicted"/>
<organism evidence="2 3">
    <name type="scientific">Chrysosporum bergii ANA360D</name>
    <dbReference type="NCBI Taxonomy" id="617107"/>
    <lineage>
        <taxon>Bacteria</taxon>
        <taxon>Bacillati</taxon>
        <taxon>Cyanobacteriota</taxon>
        <taxon>Cyanophyceae</taxon>
        <taxon>Nostocales</taxon>
        <taxon>Nodulariaceae</taxon>
        <taxon>Chrysosporum</taxon>
    </lineage>
</organism>
<protein>
    <submittedName>
        <fullName evidence="2">Uncharacterized protein</fullName>
    </submittedName>
</protein>
<name>A0AA43GRN4_9CYAN</name>
<feature type="region of interest" description="Disordered" evidence="1">
    <location>
        <begin position="26"/>
        <end position="58"/>
    </location>
</feature>
<dbReference type="Proteomes" id="UP001159387">
    <property type="component" value="Unassembled WGS sequence"/>
</dbReference>
<gene>
    <name evidence="2" type="ORF">NWP17_08485</name>
</gene>
<keyword evidence="3" id="KW-1185">Reference proteome</keyword>